<proteinExistence type="predicted"/>
<accession>A0A0A9EWR2</accession>
<organism evidence="1">
    <name type="scientific">Arundo donax</name>
    <name type="common">Giant reed</name>
    <name type="synonym">Donax arundinaceus</name>
    <dbReference type="NCBI Taxonomy" id="35708"/>
    <lineage>
        <taxon>Eukaryota</taxon>
        <taxon>Viridiplantae</taxon>
        <taxon>Streptophyta</taxon>
        <taxon>Embryophyta</taxon>
        <taxon>Tracheophyta</taxon>
        <taxon>Spermatophyta</taxon>
        <taxon>Magnoliopsida</taxon>
        <taxon>Liliopsida</taxon>
        <taxon>Poales</taxon>
        <taxon>Poaceae</taxon>
        <taxon>PACMAD clade</taxon>
        <taxon>Arundinoideae</taxon>
        <taxon>Arundineae</taxon>
        <taxon>Arundo</taxon>
    </lineage>
</organism>
<evidence type="ECO:0000313" key="1">
    <source>
        <dbReference type="EMBL" id="JAE05175.1"/>
    </source>
</evidence>
<reference evidence="1" key="2">
    <citation type="journal article" date="2015" name="Data Brief">
        <title>Shoot transcriptome of the giant reed, Arundo donax.</title>
        <authorList>
            <person name="Barrero R.A."/>
            <person name="Guerrero F.D."/>
            <person name="Moolhuijzen P."/>
            <person name="Goolsby J.A."/>
            <person name="Tidwell J."/>
            <person name="Bellgard S.E."/>
            <person name="Bellgard M.I."/>
        </authorList>
    </citation>
    <scope>NUCLEOTIDE SEQUENCE</scope>
    <source>
        <tissue evidence="1">Shoot tissue taken approximately 20 cm above the soil surface</tissue>
    </source>
</reference>
<name>A0A0A9EWR2_ARUDO</name>
<dbReference type="EMBL" id="GBRH01192721">
    <property type="protein sequence ID" value="JAE05175.1"/>
    <property type="molecule type" value="Transcribed_RNA"/>
</dbReference>
<reference evidence="1" key="1">
    <citation type="submission" date="2014-09" db="EMBL/GenBank/DDBJ databases">
        <authorList>
            <person name="Magalhaes I.L.F."/>
            <person name="Oliveira U."/>
            <person name="Santos F.R."/>
            <person name="Vidigal T.H.D.A."/>
            <person name="Brescovit A.D."/>
            <person name="Santos A.J."/>
        </authorList>
    </citation>
    <scope>NUCLEOTIDE SEQUENCE</scope>
    <source>
        <tissue evidence="1">Shoot tissue taken approximately 20 cm above the soil surface</tissue>
    </source>
</reference>
<dbReference type="AlphaFoldDB" id="A0A0A9EWR2"/>
<sequence length="50" mass="5688">MCSYLPLEECLNCLIFYCSKTISLCYIGGQVMNFPGHIDKKCTKVIIHES</sequence>
<protein>
    <submittedName>
        <fullName evidence="1">Uncharacterized protein</fullName>
    </submittedName>
</protein>